<dbReference type="AlphaFoldDB" id="A0A0L0DIU6"/>
<keyword evidence="2" id="KW-1185">Reference proteome</keyword>
<sequence length="397" mass="41736">MSASLSLALEELGCPYWESVTFDGGEAAAARPSRLRALAWLVSVCDARALPRDRLGAVSRDELLLPLRILGLGGVLKARARVLDLPEAAADHASLVGMLVEERLPKSIDLFGWQWLVKLAKVEIDNEIAAANAVVAADDADVVDGRGWDAAYVRTPGSEAAGLLANERKQLAARTDDFGAALLRQIAADAQSIFDPETGLQAVMREAGIEPVSLPPPARKPGHVVPVDLERVEALRAAAQLETVAANEAASKAAARAHAAAVAEAKAIAGAQDRNENEVTAAVQPHEALADVLTRLSAKIDAVVAIRDSAYKPWLTPGALTPPTPSPLSSAVVELGPAFDRLGQYLSDVHAITSSAHALPARLDAALGELETDPLLAPATTAPLVERTRILRRPHAS</sequence>
<dbReference type="GeneID" id="25560908"/>
<dbReference type="RefSeq" id="XP_013762311.1">
    <property type="nucleotide sequence ID" value="XM_013906857.1"/>
</dbReference>
<gene>
    <name evidence="1" type="ORF">AMSG_01146</name>
</gene>
<dbReference type="EMBL" id="GL349436">
    <property type="protein sequence ID" value="KNC52314.1"/>
    <property type="molecule type" value="Genomic_DNA"/>
</dbReference>
<protein>
    <submittedName>
        <fullName evidence="1">Uncharacterized protein</fullName>
    </submittedName>
</protein>
<evidence type="ECO:0000313" key="1">
    <source>
        <dbReference type="EMBL" id="KNC52314.1"/>
    </source>
</evidence>
<reference evidence="1 2" key="1">
    <citation type="submission" date="2010-05" db="EMBL/GenBank/DDBJ databases">
        <title>The Genome Sequence of Thecamonas trahens ATCC 50062.</title>
        <authorList>
            <consortium name="The Broad Institute Genome Sequencing Platform"/>
            <person name="Russ C."/>
            <person name="Cuomo C."/>
            <person name="Shea T."/>
            <person name="Young S.K."/>
            <person name="Zeng Q."/>
            <person name="Koehrsen M."/>
            <person name="Haas B."/>
            <person name="Borodovsky M."/>
            <person name="Guigo R."/>
            <person name="Alvarado L."/>
            <person name="Berlin A."/>
            <person name="Bochicchio J."/>
            <person name="Borenstein D."/>
            <person name="Chapman S."/>
            <person name="Chen Z."/>
            <person name="Freedman E."/>
            <person name="Gellesch M."/>
            <person name="Goldberg J."/>
            <person name="Griggs A."/>
            <person name="Gujja S."/>
            <person name="Heilman E."/>
            <person name="Heiman D."/>
            <person name="Hepburn T."/>
            <person name="Howarth C."/>
            <person name="Jen D."/>
            <person name="Larson L."/>
            <person name="Mehta T."/>
            <person name="Park D."/>
            <person name="Pearson M."/>
            <person name="Roberts A."/>
            <person name="Saif S."/>
            <person name="Shenoy N."/>
            <person name="Sisk P."/>
            <person name="Stolte C."/>
            <person name="Sykes S."/>
            <person name="Thomson T."/>
            <person name="Walk T."/>
            <person name="White J."/>
            <person name="Yandava C."/>
            <person name="Burger G."/>
            <person name="Gray M.W."/>
            <person name="Holland P.W.H."/>
            <person name="King N."/>
            <person name="Lang F.B.F."/>
            <person name="Roger A.J."/>
            <person name="Ruiz-Trillo I."/>
            <person name="Lander E."/>
            <person name="Nusbaum C."/>
        </authorList>
    </citation>
    <scope>NUCLEOTIDE SEQUENCE [LARGE SCALE GENOMIC DNA]</scope>
    <source>
        <strain evidence="1 2">ATCC 50062</strain>
    </source>
</reference>
<accession>A0A0L0DIU6</accession>
<evidence type="ECO:0000313" key="2">
    <source>
        <dbReference type="Proteomes" id="UP000054408"/>
    </source>
</evidence>
<name>A0A0L0DIU6_THETB</name>
<organism evidence="1 2">
    <name type="scientific">Thecamonas trahens ATCC 50062</name>
    <dbReference type="NCBI Taxonomy" id="461836"/>
    <lineage>
        <taxon>Eukaryota</taxon>
        <taxon>Apusozoa</taxon>
        <taxon>Apusomonadida</taxon>
        <taxon>Apusomonadidae</taxon>
        <taxon>Thecamonas</taxon>
    </lineage>
</organism>
<proteinExistence type="predicted"/>
<dbReference type="Proteomes" id="UP000054408">
    <property type="component" value="Unassembled WGS sequence"/>
</dbReference>